<evidence type="ECO:0000313" key="1">
    <source>
        <dbReference type="EMBL" id="MFC1410326.1"/>
    </source>
</evidence>
<protein>
    <submittedName>
        <fullName evidence="1">Uncharacterized protein</fullName>
    </submittedName>
</protein>
<accession>A0ABV6V9D5</accession>
<name>A0ABV6V9D5_9ACTN</name>
<keyword evidence="2" id="KW-1185">Reference proteome</keyword>
<organism evidence="1 2">
    <name type="scientific">Streptacidiphilus alkalitolerans</name>
    <dbReference type="NCBI Taxonomy" id="3342712"/>
    <lineage>
        <taxon>Bacteria</taxon>
        <taxon>Bacillati</taxon>
        <taxon>Actinomycetota</taxon>
        <taxon>Actinomycetes</taxon>
        <taxon>Kitasatosporales</taxon>
        <taxon>Streptomycetaceae</taxon>
        <taxon>Streptacidiphilus</taxon>
    </lineage>
</organism>
<dbReference type="Proteomes" id="UP001592582">
    <property type="component" value="Unassembled WGS sequence"/>
</dbReference>
<comment type="caution">
    <text evidence="1">The sequence shown here is derived from an EMBL/GenBank/DDBJ whole genome shotgun (WGS) entry which is preliminary data.</text>
</comment>
<evidence type="ECO:0000313" key="2">
    <source>
        <dbReference type="Proteomes" id="UP001592582"/>
    </source>
</evidence>
<sequence>MYAWIWQRLPGNAAVRAGLSLLLFLAAVAILFKWVFPWAEPLLPFGDVTVNDGGTSSVQPTGAPTGTASPSPSGGGKSSAPTIDGAALPTYIPRVPLVPTGVVA</sequence>
<gene>
    <name evidence="1" type="ORF">ACEZDG_13725</name>
</gene>
<reference evidence="1 2" key="1">
    <citation type="submission" date="2024-09" db="EMBL/GenBank/DDBJ databases">
        <authorList>
            <person name="Lee S.D."/>
        </authorList>
    </citation>
    <scope>NUCLEOTIDE SEQUENCE [LARGE SCALE GENOMIC DNA]</scope>
    <source>
        <strain evidence="1 2">N1-1</strain>
    </source>
</reference>
<dbReference type="EMBL" id="JBHEZX010000005">
    <property type="protein sequence ID" value="MFC1410326.1"/>
    <property type="molecule type" value="Genomic_DNA"/>
</dbReference>
<proteinExistence type="predicted"/>